<evidence type="ECO:0000259" key="11">
    <source>
        <dbReference type="PROSITE" id="PS50058"/>
    </source>
</evidence>
<gene>
    <name evidence="12" type="ORF">COCON_G00089090</name>
</gene>
<feature type="region of interest" description="Disordered" evidence="10">
    <location>
        <begin position="122"/>
        <end position="141"/>
    </location>
</feature>
<dbReference type="SMART" id="SM00224">
    <property type="entry name" value="GGL"/>
    <property type="match status" value="1"/>
</dbReference>
<dbReference type="CDD" id="cd00068">
    <property type="entry name" value="GGL"/>
    <property type="match status" value="1"/>
</dbReference>
<dbReference type="PANTHER" id="PTHR13809">
    <property type="entry name" value="GUANINE NUCLEOTIDE-BINDING PROTEIN GAMMA SUBUNIT"/>
    <property type="match status" value="1"/>
</dbReference>
<protein>
    <recommendedName>
        <fullName evidence="9">Guanine nucleotide-binding protein subunit gamma</fullName>
    </recommendedName>
</protein>
<evidence type="ECO:0000256" key="4">
    <source>
        <dbReference type="ARBA" id="ARBA00022481"/>
    </source>
</evidence>
<dbReference type="Proteomes" id="UP001152803">
    <property type="component" value="Unassembled WGS sequence"/>
</dbReference>
<evidence type="ECO:0000256" key="9">
    <source>
        <dbReference type="RuleBase" id="RU004973"/>
    </source>
</evidence>
<dbReference type="SUPFAM" id="SSF48670">
    <property type="entry name" value="Transducin (heterotrimeric G protein), gamma chain"/>
    <property type="match status" value="1"/>
</dbReference>
<keyword evidence="6 9" id="KW-0807">Transducer</keyword>
<dbReference type="InterPro" id="IPR036284">
    <property type="entry name" value="GGL_sf"/>
</dbReference>
<feature type="domain" description="G protein gamma" evidence="11">
    <location>
        <begin position="135"/>
        <end position="200"/>
    </location>
</feature>
<dbReference type="GO" id="GO:0005834">
    <property type="term" value="C:heterotrimeric G-protein complex"/>
    <property type="evidence" value="ECO:0007669"/>
    <property type="project" value="InterPro"/>
</dbReference>
<proteinExistence type="inferred from homology"/>
<evidence type="ECO:0000256" key="3">
    <source>
        <dbReference type="ARBA" id="ARBA00022475"/>
    </source>
</evidence>
<feature type="compositionally biased region" description="Pro residues" evidence="10">
    <location>
        <begin position="73"/>
        <end position="89"/>
    </location>
</feature>
<dbReference type="GO" id="GO:0007186">
    <property type="term" value="P:G protein-coupled receptor signaling pathway"/>
    <property type="evidence" value="ECO:0007669"/>
    <property type="project" value="InterPro"/>
</dbReference>
<dbReference type="InterPro" id="IPR001770">
    <property type="entry name" value="G-protein_gamma"/>
</dbReference>
<evidence type="ECO:0000256" key="1">
    <source>
        <dbReference type="ARBA" id="ARBA00004342"/>
    </source>
</evidence>
<reference evidence="12" key="1">
    <citation type="journal article" date="2023" name="Science">
        <title>Genome structures resolve the early diversification of teleost fishes.</title>
        <authorList>
            <person name="Parey E."/>
            <person name="Louis A."/>
            <person name="Montfort J."/>
            <person name="Bouchez O."/>
            <person name="Roques C."/>
            <person name="Iampietro C."/>
            <person name="Lluch J."/>
            <person name="Castinel A."/>
            <person name="Donnadieu C."/>
            <person name="Desvignes T."/>
            <person name="Floi Bucao C."/>
            <person name="Jouanno E."/>
            <person name="Wen M."/>
            <person name="Mejri S."/>
            <person name="Dirks R."/>
            <person name="Jansen H."/>
            <person name="Henkel C."/>
            <person name="Chen W.J."/>
            <person name="Zahm M."/>
            <person name="Cabau C."/>
            <person name="Klopp C."/>
            <person name="Thompson A.W."/>
            <person name="Robinson-Rechavi M."/>
            <person name="Braasch I."/>
            <person name="Lecointre G."/>
            <person name="Bobe J."/>
            <person name="Postlethwait J.H."/>
            <person name="Berthelot C."/>
            <person name="Roest Crollius H."/>
            <person name="Guiguen Y."/>
        </authorList>
    </citation>
    <scope>NUCLEOTIDE SEQUENCE</scope>
    <source>
        <strain evidence="12">Concon-B</strain>
    </source>
</reference>
<comment type="caution">
    <text evidence="12">The sequence shown here is derived from an EMBL/GenBank/DDBJ whole genome shotgun (WGS) entry which is preliminary data.</text>
</comment>
<keyword evidence="5 9" id="KW-0472">Membrane</keyword>
<evidence type="ECO:0000256" key="5">
    <source>
        <dbReference type="ARBA" id="ARBA00023136"/>
    </source>
</evidence>
<dbReference type="PRINTS" id="PR00321">
    <property type="entry name" value="GPROTEING"/>
</dbReference>
<evidence type="ECO:0000256" key="10">
    <source>
        <dbReference type="SAM" id="MobiDB-lite"/>
    </source>
</evidence>
<feature type="compositionally biased region" description="Low complexity" evidence="10">
    <location>
        <begin position="128"/>
        <end position="138"/>
    </location>
</feature>
<dbReference type="OrthoDB" id="6264244at2759"/>
<keyword evidence="8" id="KW-0636">Prenylation</keyword>
<keyword evidence="4" id="KW-0488">Methylation</keyword>
<evidence type="ECO:0000256" key="7">
    <source>
        <dbReference type="ARBA" id="ARBA00023288"/>
    </source>
</evidence>
<dbReference type="PROSITE" id="PS50058">
    <property type="entry name" value="G_PROTEIN_GAMMA"/>
    <property type="match status" value="1"/>
</dbReference>
<comment type="function">
    <text evidence="9">Guanine nucleotide-binding proteins (G proteins) are involved as a modulator or transducer in various transmembrane signaling systems. The beta and gamma chains are required for the GTPase activity, for replacement of GDP by GTP, and for G protein-effector interaction.</text>
</comment>
<dbReference type="SMART" id="SM01224">
    <property type="entry name" value="G_gamma"/>
    <property type="match status" value="1"/>
</dbReference>
<dbReference type="EMBL" id="JAFJMO010000006">
    <property type="protein sequence ID" value="KAJ8274284.1"/>
    <property type="molecule type" value="Genomic_DNA"/>
</dbReference>
<comment type="subunit">
    <text evidence="9">G proteins are composed of 3 units; alpha, beta and gamma.</text>
</comment>
<evidence type="ECO:0000313" key="13">
    <source>
        <dbReference type="Proteomes" id="UP001152803"/>
    </source>
</evidence>
<dbReference type="Pfam" id="PF00631">
    <property type="entry name" value="G-gamma"/>
    <property type="match status" value="1"/>
</dbReference>
<name>A0A9Q1DKP5_CONCO</name>
<keyword evidence="3 9" id="KW-1003">Cell membrane</keyword>
<evidence type="ECO:0000313" key="12">
    <source>
        <dbReference type="EMBL" id="KAJ8274284.1"/>
    </source>
</evidence>
<keyword evidence="13" id="KW-1185">Reference proteome</keyword>
<comment type="similarity">
    <text evidence="2 9">Belongs to the G protein gamma family.</text>
</comment>
<dbReference type="AlphaFoldDB" id="A0A9Q1DKP5"/>
<dbReference type="FunFam" id="4.10.260.10:FF:000001">
    <property type="entry name" value="Guanine nucleotide-binding protein subunit gamma"/>
    <property type="match status" value="1"/>
</dbReference>
<dbReference type="InterPro" id="IPR015898">
    <property type="entry name" value="G-protein_gamma-like_dom"/>
</dbReference>
<comment type="subcellular location">
    <subcellularLocation>
        <location evidence="1 9">Cell membrane</location>
        <topology evidence="1 9">Lipid-anchor</topology>
        <orientation evidence="1 9">Cytoplasmic side</orientation>
    </subcellularLocation>
</comment>
<feature type="region of interest" description="Disordered" evidence="10">
    <location>
        <begin position="67"/>
        <end position="92"/>
    </location>
</feature>
<accession>A0A9Q1DKP5</accession>
<organism evidence="12 13">
    <name type="scientific">Conger conger</name>
    <name type="common">Conger eel</name>
    <name type="synonym">Muraena conger</name>
    <dbReference type="NCBI Taxonomy" id="82655"/>
    <lineage>
        <taxon>Eukaryota</taxon>
        <taxon>Metazoa</taxon>
        <taxon>Chordata</taxon>
        <taxon>Craniata</taxon>
        <taxon>Vertebrata</taxon>
        <taxon>Euteleostomi</taxon>
        <taxon>Actinopterygii</taxon>
        <taxon>Neopterygii</taxon>
        <taxon>Teleostei</taxon>
        <taxon>Anguilliformes</taxon>
        <taxon>Congridae</taxon>
        <taxon>Conger</taxon>
    </lineage>
</organism>
<keyword evidence="7 9" id="KW-0449">Lipoprotein</keyword>
<dbReference type="Gene3D" id="4.10.260.10">
    <property type="entry name" value="Transducin (heterotrimeric G protein), gamma chain"/>
    <property type="match status" value="1"/>
</dbReference>
<dbReference type="GO" id="GO:0031681">
    <property type="term" value="F:G-protein beta-subunit binding"/>
    <property type="evidence" value="ECO:0007669"/>
    <property type="project" value="InterPro"/>
</dbReference>
<evidence type="ECO:0000256" key="6">
    <source>
        <dbReference type="ARBA" id="ARBA00023224"/>
    </source>
</evidence>
<sequence>MRAEVECVCVRLETADRKRKCRQKRLQRATETLILGGAAAPWLPFGVSARQPRTELRRCLHSFENKNSRRPLVKPPPCPGSQETPPPAARPARPFVGLKGAPDCKLGLERGALLWGQQELTTQRPQTKMSSKMPSSSSIAQARRTVQQLRIEASMERIKVSKASADLMHYCGEHAKYDPLLMGIPASENPFKDKKPCTIL</sequence>
<evidence type="ECO:0000256" key="8">
    <source>
        <dbReference type="ARBA" id="ARBA00023289"/>
    </source>
</evidence>
<evidence type="ECO:0000256" key="2">
    <source>
        <dbReference type="ARBA" id="ARBA00007431"/>
    </source>
</evidence>